<dbReference type="AlphaFoldDB" id="A0A8S8ZF02"/>
<evidence type="ECO:0000256" key="2">
    <source>
        <dbReference type="ARBA" id="ARBA00022857"/>
    </source>
</evidence>
<dbReference type="PANTHER" id="PTHR42748">
    <property type="entry name" value="NITROGEN METABOLITE REPRESSION PROTEIN NMRA FAMILY MEMBER"/>
    <property type="match status" value="1"/>
</dbReference>
<dbReference type="VEuPathDB" id="FungiDB:SMAC_09640"/>
<comment type="caution">
    <text evidence="4">The sequence shown here is derived from an EMBL/GenBank/DDBJ whole genome shotgun (WGS) entry which is preliminary data.</text>
</comment>
<dbReference type="InterPro" id="IPR051164">
    <property type="entry name" value="NmrA-like_oxidored"/>
</dbReference>
<dbReference type="GO" id="GO:0005634">
    <property type="term" value="C:nucleus"/>
    <property type="evidence" value="ECO:0007669"/>
    <property type="project" value="TreeGrafter"/>
</dbReference>
<keyword evidence="2" id="KW-0521">NADP</keyword>
<reference evidence="4 5" key="1">
    <citation type="submission" date="2017-07" db="EMBL/GenBank/DDBJ databases">
        <title>Genome sequence of the Sordaria macrospora wild type strain R19027.</title>
        <authorList>
            <person name="Nowrousian M."/>
            <person name="Teichert I."/>
            <person name="Kueck U."/>
        </authorList>
    </citation>
    <scope>NUCLEOTIDE SEQUENCE [LARGE SCALE GENOMIC DNA]</scope>
    <source>
        <strain evidence="4 5">R19027</strain>
        <tissue evidence="4">Mycelium</tissue>
    </source>
</reference>
<feature type="non-terminal residue" evidence="4">
    <location>
        <position position="1"/>
    </location>
</feature>
<dbReference type="SUPFAM" id="SSF51735">
    <property type="entry name" value="NAD(P)-binding Rossmann-fold domains"/>
    <property type="match status" value="1"/>
</dbReference>
<dbReference type="PANTHER" id="PTHR42748:SF28">
    <property type="entry name" value="NMRA-LIKE DOMAIN-CONTAINING PROTEIN"/>
    <property type="match status" value="1"/>
</dbReference>
<evidence type="ECO:0000313" key="5">
    <source>
        <dbReference type="Proteomes" id="UP000433876"/>
    </source>
</evidence>
<dbReference type="Gene3D" id="3.90.25.10">
    <property type="entry name" value="UDP-galactose 4-epimerase, domain 1"/>
    <property type="match status" value="1"/>
</dbReference>
<dbReference type="EMBL" id="NMPR01000369">
    <property type="protein sequence ID" value="KAA8620675.1"/>
    <property type="molecule type" value="Genomic_DNA"/>
</dbReference>
<evidence type="ECO:0000256" key="1">
    <source>
        <dbReference type="ARBA" id="ARBA00006328"/>
    </source>
</evidence>
<dbReference type="InterPro" id="IPR008030">
    <property type="entry name" value="NmrA-like"/>
</dbReference>
<evidence type="ECO:0000313" key="4">
    <source>
        <dbReference type="EMBL" id="KAA8620675.1"/>
    </source>
</evidence>
<dbReference type="InterPro" id="IPR036291">
    <property type="entry name" value="NAD(P)-bd_dom_sf"/>
</dbReference>
<comment type="similarity">
    <text evidence="1">Belongs to the NmrA-type oxidoreductase family.</text>
</comment>
<accession>A0A8S8ZF02</accession>
<dbReference type="Pfam" id="PF05368">
    <property type="entry name" value="NmrA"/>
    <property type="match status" value="1"/>
</dbReference>
<organism evidence="4 5">
    <name type="scientific">Sordaria macrospora</name>
    <dbReference type="NCBI Taxonomy" id="5147"/>
    <lineage>
        <taxon>Eukaryota</taxon>
        <taxon>Fungi</taxon>
        <taxon>Dikarya</taxon>
        <taxon>Ascomycota</taxon>
        <taxon>Pezizomycotina</taxon>
        <taxon>Sordariomycetes</taxon>
        <taxon>Sordariomycetidae</taxon>
        <taxon>Sordariales</taxon>
        <taxon>Sordariaceae</taxon>
        <taxon>Sordaria</taxon>
    </lineage>
</organism>
<evidence type="ECO:0000259" key="3">
    <source>
        <dbReference type="Pfam" id="PF05368"/>
    </source>
</evidence>
<dbReference type="Gene3D" id="3.40.50.720">
    <property type="entry name" value="NAD(P)-binding Rossmann-like Domain"/>
    <property type="match status" value="1"/>
</dbReference>
<feature type="domain" description="NmrA-like" evidence="3">
    <location>
        <begin position="5"/>
        <end position="262"/>
    </location>
</feature>
<dbReference type="Proteomes" id="UP000433876">
    <property type="component" value="Unassembled WGS sequence"/>
</dbReference>
<name>A0A8S8ZF02_SORMA</name>
<sequence length="593" mass="64424">MSTPKIIVVIGATGSQGGSVVSRFLQNPSFRIRALTRSPTSPTSQSLSSKGVEVVSADVSDPSTLGPAFTNAYAIFANIATAASKVEGLKHFVISTLPSAERSSGGTIEVPHFDYKARAAGWIRKELPELWEVTTEFWSGMYTSNLALLPILKPIEVPGSQGGYTVPLPGSPDTLIPYAGDLEHNVGVVVEAIINSGSKAYGKIAVLATDYLTWAEGYAAIEKLFPEKRIALSKIDREQFIKLWGEWGVEIADQMAWNDEFTDWKALAGERFFGLEELGIKEGEITTTTTTTVEGQLGSSNANGTGCIALGALLGRSLAGTALTLGLGLAPLLFPDEEADHLALVSGMLALHLEDLGLSHERSLGRRVHGRAAGAGNAAHIVVENIAHQVLIRNSKAKSVHLHGINRYSAEAAEKQNLPVKSDQSLLINTALTKPHNTAVIAKLVEFGAMEAWNQYSHLWLYRSIRNCMYDNVLAVLKAGLHALDPGSARSGHGDFKDYHERFEHEDALLTCFCGSWKNPFHPFFCRKAYAVSPVTGEAATRENLSLAIGVYWQRFIARIQTSHFFSWTCTRKAWRQTLWQQHTDGGGAADNL</sequence>
<gene>
    <name evidence="4" type="ORF">SMACR_09640</name>
</gene>
<proteinExistence type="inferred from homology"/>
<protein>
    <recommendedName>
        <fullName evidence="3">NmrA-like domain-containing protein</fullName>
    </recommendedName>
</protein>